<evidence type="ECO:0000313" key="3">
    <source>
        <dbReference type="Proteomes" id="UP001164746"/>
    </source>
</evidence>
<organism evidence="2 3">
    <name type="scientific">Mya arenaria</name>
    <name type="common">Soft-shell clam</name>
    <dbReference type="NCBI Taxonomy" id="6604"/>
    <lineage>
        <taxon>Eukaryota</taxon>
        <taxon>Metazoa</taxon>
        <taxon>Spiralia</taxon>
        <taxon>Lophotrochozoa</taxon>
        <taxon>Mollusca</taxon>
        <taxon>Bivalvia</taxon>
        <taxon>Autobranchia</taxon>
        <taxon>Heteroconchia</taxon>
        <taxon>Euheterodonta</taxon>
        <taxon>Imparidentia</taxon>
        <taxon>Neoheterodontei</taxon>
        <taxon>Myida</taxon>
        <taxon>Myoidea</taxon>
        <taxon>Myidae</taxon>
        <taxon>Mya</taxon>
    </lineage>
</organism>
<evidence type="ECO:0000313" key="2">
    <source>
        <dbReference type="EMBL" id="WAQ95706.1"/>
    </source>
</evidence>
<gene>
    <name evidence="2" type="ORF">MAR_028396</name>
</gene>
<feature type="compositionally biased region" description="Basic and acidic residues" evidence="1">
    <location>
        <begin position="172"/>
        <end position="205"/>
    </location>
</feature>
<reference evidence="2" key="1">
    <citation type="submission" date="2022-11" db="EMBL/GenBank/DDBJ databases">
        <title>Centuries of genome instability and evolution in soft-shell clam transmissible cancer (bioRxiv).</title>
        <authorList>
            <person name="Hart S.F.M."/>
            <person name="Yonemitsu M.A."/>
            <person name="Giersch R.M."/>
            <person name="Beal B.F."/>
            <person name="Arriagada G."/>
            <person name="Davis B.W."/>
            <person name="Ostrander E.A."/>
            <person name="Goff S.P."/>
            <person name="Metzger M.J."/>
        </authorList>
    </citation>
    <scope>NUCLEOTIDE SEQUENCE</scope>
    <source>
        <strain evidence="2">MELC-2E11</strain>
        <tissue evidence="2">Siphon/mantle</tissue>
    </source>
</reference>
<dbReference type="Proteomes" id="UP001164746">
    <property type="component" value="Chromosome 2"/>
</dbReference>
<name>A0ABY7DGH1_MYAAR</name>
<sequence>MDGDGKNGHVNQGLGQALQTINLPVSSFISQHNTNPAHSANETVVLQIQQLLEQLNGRGLNSMLVVVDPVGNVSIHGSEKGQLFLKDNADIADRFAKICSDKPNGMNQTEDDLIKEMLSSTAIPEGLTIKPVGNAKKSPKAKFVESDKSDAAKKKRERRPETWQRNIKKKLKTEGREYDYTKRFPPQPEKKKVDQSSQDKPENRKGAMSWDTEPTL</sequence>
<feature type="compositionally biased region" description="Basic and acidic residues" evidence="1">
    <location>
        <begin position="142"/>
        <end position="162"/>
    </location>
</feature>
<feature type="region of interest" description="Disordered" evidence="1">
    <location>
        <begin position="129"/>
        <end position="216"/>
    </location>
</feature>
<dbReference type="EMBL" id="CP111013">
    <property type="protein sequence ID" value="WAQ95706.1"/>
    <property type="molecule type" value="Genomic_DNA"/>
</dbReference>
<protein>
    <submittedName>
        <fullName evidence="2">Uncharacterized protein</fullName>
    </submittedName>
</protein>
<keyword evidence="3" id="KW-1185">Reference proteome</keyword>
<evidence type="ECO:0000256" key="1">
    <source>
        <dbReference type="SAM" id="MobiDB-lite"/>
    </source>
</evidence>
<accession>A0ABY7DGH1</accession>
<proteinExistence type="predicted"/>